<evidence type="ECO:0000256" key="5">
    <source>
        <dbReference type="ARBA" id="ARBA00022827"/>
    </source>
</evidence>
<evidence type="ECO:0000256" key="3">
    <source>
        <dbReference type="ARBA" id="ARBA00022548"/>
    </source>
</evidence>
<keyword evidence="10" id="KW-0413">Isomerase</keyword>
<feature type="domain" description="FAD-binding" evidence="18">
    <location>
        <begin position="41"/>
        <end position="73"/>
    </location>
</feature>
<comment type="cofactor">
    <cofactor evidence="1">
        <name>FAD</name>
        <dbReference type="ChEBI" id="CHEBI:57692"/>
    </cofactor>
</comment>
<evidence type="ECO:0000256" key="15">
    <source>
        <dbReference type="ARBA" id="ARBA00049778"/>
    </source>
</evidence>
<dbReference type="EC" id="5.3.3.1" evidence="11"/>
<reference evidence="20 21" key="1">
    <citation type="submission" date="2019-11" db="EMBL/GenBank/DDBJ databases">
        <title>Whole genome sequencing identifies a novel species of the genus Arsenicicoccus isolated from human blood.</title>
        <authorList>
            <person name="Jeong J.H."/>
            <person name="Kweon O.J."/>
            <person name="Kim H.R."/>
            <person name="Kim T.-H."/>
            <person name="Ha S.-M."/>
            <person name="Lee M.-K."/>
        </authorList>
    </citation>
    <scope>NUCLEOTIDE SEQUENCE [LARGE SCALE GENOMIC DNA]</scope>
    <source>
        <strain evidence="20 21">MKL-02</strain>
    </source>
</reference>
<sequence length="523" mass="53517">MHTTGTPSRRAVLTAAAATAATTATAAASTTRPAYAASDATAVVIIGSGYAGAVAALRLAQAGIRSIVLERGRRWQTDGVTPVFATPDRLDGRAFWLSNTSPVVPGFVPLSTGVLEANIGAGITALAGSGVGGGSLVNNAVMMVPRRDHFTSSFGATLGYDEMATRWYPRARDLIGATPIPDDVLQSPQYANARQARTELERAGIDTVLADIAVDWERVRGEMAGRYIPSLIKGDCILGVNSGAKRSVDRTILAAAEKTGLVEVRPLSRVKALASAGASGWTVTVEKLSLAGAVTQTYALGSPKVILAAGSLGSSRLLMAARAARTAPIPSTVGTQWGTNGDTIVLLGGTVNPQPAVGGPAHVVGRRWDGLTPPVSMLNFPVGVPIVDAIARESLCTSIVPPKGYLAGFAGVYAPVWPELPGAPTPVAASVNALTTKITDANPGRTALISSSLLTSHALGGALLGKSTDQYGQVLGCSGLYVMDASLIPGSTGAVPPALTVTALADRCITKALTDGHFEGFPR</sequence>
<keyword evidence="8" id="KW-1207">Sterol metabolism</keyword>
<keyword evidence="6" id="KW-0560">Oxidoreductase</keyword>
<evidence type="ECO:0000256" key="8">
    <source>
        <dbReference type="ARBA" id="ARBA00023166"/>
    </source>
</evidence>
<feature type="domain" description="Glucose-methanol-choline oxidoreductase C-terminal" evidence="19">
    <location>
        <begin position="451"/>
        <end position="505"/>
    </location>
</feature>
<evidence type="ECO:0000256" key="1">
    <source>
        <dbReference type="ARBA" id="ARBA00001974"/>
    </source>
</evidence>
<dbReference type="InterPro" id="IPR007867">
    <property type="entry name" value="GMC_OxRtase_C"/>
</dbReference>
<dbReference type="GO" id="GO:0071949">
    <property type="term" value="F:FAD binding"/>
    <property type="evidence" value="ECO:0007669"/>
    <property type="project" value="InterPro"/>
</dbReference>
<evidence type="ECO:0000256" key="13">
    <source>
        <dbReference type="ARBA" id="ARBA00049723"/>
    </source>
</evidence>
<keyword evidence="16" id="KW-0732">Signal</keyword>
<dbReference type="EMBL" id="WLVL01000023">
    <property type="protein sequence ID" value="MTB71678.1"/>
    <property type="molecule type" value="Genomic_DNA"/>
</dbReference>
<keyword evidence="21" id="KW-1185">Reference proteome</keyword>
<evidence type="ECO:0000256" key="6">
    <source>
        <dbReference type="ARBA" id="ARBA00023002"/>
    </source>
</evidence>
<dbReference type="Gene3D" id="3.50.50.60">
    <property type="entry name" value="FAD/NAD(P)-binding domain"/>
    <property type="match status" value="1"/>
</dbReference>
<evidence type="ECO:0000256" key="2">
    <source>
        <dbReference type="ARBA" id="ARBA00010790"/>
    </source>
</evidence>
<dbReference type="EC" id="1.1.3.6" evidence="13"/>
<keyword evidence="4" id="KW-0285">Flavoprotein</keyword>
<evidence type="ECO:0000313" key="20">
    <source>
        <dbReference type="EMBL" id="MTB71678.1"/>
    </source>
</evidence>
<feature type="chain" id="PRO_5026145059" description="Cholesterol oxidase" evidence="16">
    <location>
        <begin position="27"/>
        <end position="523"/>
    </location>
</feature>
<dbReference type="Pfam" id="PF01494">
    <property type="entry name" value="FAD_binding_3"/>
    <property type="match status" value="1"/>
</dbReference>
<evidence type="ECO:0000256" key="11">
    <source>
        <dbReference type="ARBA" id="ARBA00038856"/>
    </source>
</evidence>
<dbReference type="Proteomes" id="UP000431092">
    <property type="component" value="Unassembled WGS sequence"/>
</dbReference>
<dbReference type="AlphaFoldDB" id="A0A6I3IBP1"/>
<evidence type="ECO:0000256" key="14">
    <source>
        <dbReference type="ARBA" id="ARBA00049744"/>
    </source>
</evidence>
<dbReference type="PANTHER" id="PTHR47470:SF1">
    <property type="entry name" value="FAD-DEPENDENT OXIDOREDUCTASE 2 FAD BINDING DOMAIN-CONTAINING PROTEIN"/>
    <property type="match status" value="1"/>
</dbReference>
<dbReference type="PANTHER" id="PTHR47470">
    <property type="entry name" value="CHOLESTEROL OXIDASE"/>
    <property type="match status" value="1"/>
</dbReference>
<dbReference type="GO" id="GO:0008203">
    <property type="term" value="P:cholesterol metabolic process"/>
    <property type="evidence" value="ECO:0007669"/>
    <property type="project" value="UniProtKB-KW"/>
</dbReference>
<evidence type="ECO:0000256" key="16">
    <source>
        <dbReference type="SAM" id="SignalP"/>
    </source>
</evidence>
<evidence type="ECO:0000256" key="7">
    <source>
        <dbReference type="ARBA" id="ARBA00023098"/>
    </source>
</evidence>
<dbReference type="RefSeq" id="WP_154592997.1">
    <property type="nucleotide sequence ID" value="NZ_WLVL01000023.1"/>
</dbReference>
<dbReference type="Gene3D" id="3.30.410.10">
    <property type="entry name" value="Cholesterol Oxidase, domain 2"/>
    <property type="match status" value="1"/>
</dbReference>
<dbReference type="InterPro" id="IPR006311">
    <property type="entry name" value="TAT_signal"/>
</dbReference>
<evidence type="ECO:0000256" key="12">
    <source>
        <dbReference type="ARBA" id="ARBA00049645"/>
    </source>
</evidence>
<comment type="caution">
    <text evidence="20">The sequence shown here is derived from an EMBL/GenBank/DDBJ whole genome shotgun (WGS) entry which is preliminary data.</text>
</comment>
<keyword evidence="7" id="KW-0443">Lipid metabolism</keyword>
<evidence type="ECO:0000256" key="4">
    <source>
        <dbReference type="ARBA" id="ARBA00022630"/>
    </source>
</evidence>
<feature type="signal peptide" evidence="16">
    <location>
        <begin position="1"/>
        <end position="26"/>
    </location>
</feature>
<organism evidence="20 21">
    <name type="scientific">Arsenicicoccus cauae</name>
    <dbReference type="NCBI Taxonomy" id="2663847"/>
    <lineage>
        <taxon>Bacteria</taxon>
        <taxon>Bacillati</taxon>
        <taxon>Actinomycetota</taxon>
        <taxon>Actinomycetes</taxon>
        <taxon>Micrococcales</taxon>
        <taxon>Intrasporangiaceae</taxon>
        <taxon>Arsenicicoccus</taxon>
    </lineage>
</organism>
<dbReference type="GO" id="GO:0004769">
    <property type="term" value="F:steroid Delta-isomerase activity"/>
    <property type="evidence" value="ECO:0007669"/>
    <property type="project" value="UniProtKB-EC"/>
</dbReference>
<proteinExistence type="inferred from homology"/>
<evidence type="ECO:0000259" key="19">
    <source>
        <dbReference type="Pfam" id="PF05199"/>
    </source>
</evidence>
<keyword evidence="5" id="KW-0274">FAD</keyword>
<keyword evidence="9" id="KW-0753">Steroid metabolism</keyword>
<dbReference type="InterPro" id="IPR002938">
    <property type="entry name" value="FAD-bd"/>
</dbReference>
<dbReference type="SUPFAM" id="SSF51905">
    <property type="entry name" value="FAD/NAD(P)-binding domain"/>
    <property type="match status" value="1"/>
</dbReference>
<comment type="similarity">
    <text evidence="2">Belongs to the GMC oxidoreductase family.</text>
</comment>
<evidence type="ECO:0000256" key="9">
    <source>
        <dbReference type="ARBA" id="ARBA00023221"/>
    </source>
</evidence>
<evidence type="ECO:0000256" key="10">
    <source>
        <dbReference type="ARBA" id="ARBA00023235"/>
    </source>
</evidence>
<comment type="pathway">
    <text evidence="12">Steroid metabolism; cholesterol degradation.</text>
</comment>
<evidence type="ECO:0000313" key="21">
    <source>
        <dbReference type="Proteomes" id="UP000431092"/>
    </source>
</evidence>
<dbReference type="GO" id="GO:0016995">
    <property type="term" value="F:cholesterol oxidase activity"/>
    <property type="evidence" value="ECO:0007669"/>
    <property type="project" value="UniProtKB-EC"/>
</dbReference>
<keyword evidence="3" id="KW-0153">Cholesterol metabolism</keyword>
<gene>
    <name evidence="20" type="ORF">GGG17_06785</name>
</gene>
<accession>A0A6I3IBP1</accession>
<name>A0A6I3IBP1_9MICO</name>
<evidence type="ECO:0000259" key="18">
    <source>
        <dbReference type="Pfam" id="PF01494"/>
    </source>
</evidence>
<dbReference type="InterPro" id="IPR036188">
    <property type="entry name" value="FAD/NAD-bd_sf"/>
</dbReference>
<feature type="domain" description="Glucose-methanol-choline oxidoreductase N-terminal" evidence="17">
    <location>
        <begin position="112"/>
        <end position="320"/>
    </location>
</feature>
<dbReference type="PROSITE" id="PS51318">
    <property type="entry name" value="TAT"/>
    <property type="match status" value="1"/>
</dbReference>
<evidence type="ECO:0000259" key="17">
    <source>
        <dbReference type="Pfam" id="PF00732"/>
    </source>
</evidence>
<protein>
    <recommendedName>
        <fullName evidence="14">Cholesterol oxidase</fullName>
        <ecNumber evidence="13">1.1.3.6</ecNumber>
        <ecNumber evidence="11">5.3.3.1</ecNumber>
    </recommendedName>
    <alternativeName>
        <fullName evidence="15">Cholesterol isomerase</fullName>
    </alternativeName>
</protein>
<dbReference type="Pfam" id="PF05199">
    <property type="entry name" value="GMC_oxred_C"/>
    <property type="match status" value="1"/>
</dbReference>
<dbReference type="Pfam" id="PF00732">
    <property type="entry name" value="GMC_oxred_N"/>
    <property type="match status" value="1"/>
</dbReference>
<dbReference type="InterPro" id="IPR000172">
    <property type="entry name" value="GMC_OxRdtase_N"/>
</dbReference>
<dbReference type="InterPro" id="IPR052542">
    <property type="entry name" value="Cholesterol_Oxidase"/>
</dbReference>